<protein>
    <submittedName>
        <fullName evidence="1">Uncharacterized protein</fullName>
    </submittedName>
</protein>
<dbReference type="RefSeq" id="WP_166692834.1">
    <property type="nucleotide sequence ID" value="NZ_WAEL01000006.1"/>
</dbReference>
<reference evidence="2" key="2">
    <citation type="submission" date="2023-07" db="EMBL/GenBank/DDBJ databases">
        <authorList>
            <person name="Jung D.-H."/>
        </authorList>
    </citation>
    <scope>NUCLEOTIDE SEQUENCE [LARGE SCALE GENOMIC DNA]</scope>
    <source>
        <strain evidence="2">JA-25</strain>
    </source>
</reference>
<evidence type="ECO:0000313" key="1">
    <source>
        <dbReference type="EMBL" id="NID11908.1"/>
    </source>
</evidence>
<gene>
    <name evidence="1" type="ORF">F7231_17180</name>
</gene>
<evidence type="ECO:0000313" key="2">
    <source>
        <dbReference type="Proteomes" id="UP000606008"/>
    </source>
</evidence>
<proteinExistence type="predicted"/>
<accession>A0ABX0QM90</accession>
<dbReference type="EMBL" id="WAEL01000006">
    <property type="protein sequence ID" value="NID11908.1"/>
    <property type="molecule type" value="Genomic_DNA"/>
</dbReference>
<organism evidence="1 2">
    <name type="scientific">Fibrivirga algicola</name>
    <dbReference type="NCBI Taxonomy" id="2950420"/>
    <lineage>
        <taxon>Bacteria</taxon>
        <taxon>Pseudomonadati</taxon>
        <taxon>Bacteroidota</taxon>
        <taxon>Cytophagia</taxon>
        <taxon>Cytophagales</taxon>
        <taxon>Spirosomataceae</taxon>
        <taxon>Fibrivirga</taxon>
    </lineage>
</organism>
<name>A0ABX0QM90_9BACT</name>
<sequence length="254" mass="28349">MNHFIILPLLLLLLAACSDKKERTQAAVDEPSYTLFFIDKSLSNNSLSEARAMYERVIREAIAENVHQKCDKVVVYFVHDNTAKARALSLTARTQLPDAEGASPTDREAAQTDYELQLTREQATMQRQVLTKLDQANTTLSNQHTDLWGSLDVLAKADESGRQVRAYYLSDMVESMNTPGRRDFHKTPPASNEQADEWAKADAKQLSAQYVIGSPSIRLVLPFAATASAKENNPTVTRYWHTLFDAMGAAEVVE</sequence>
<keyword evidence="2" id="KW-1185">Reference proteome</keyword>
<dbReference type="Proteomes" id="UP000606008">
    <property type="component" value="Unassembled WGS sequence"/>
</dbReference>
<comment type="caution">
    <text evidence="1">The sequence shown here is derived from an EMBL/GenBank/DDBJ whole genome shotgun (WGS) entry which is preliminary data.</text>
</comment>
<reference evidence="2" key="1">
    <citation type="submission" date="2019-09" db="EMBL/GenBank/DDBJ databases">
        <authorList>
            <person name="Jung D.-H."/>
        </authorList>
    </citation>
    <scope>NUCLEOTIDE SEQUENCE [LARGE SCALE GENOMIC DNA]</scope>
    <source>
        <strain evidence="2">JA-25</strain>
    </source>
</reference>